<dbReference type="InterPro" id="IPR050126">
    <property type="entry name" value="Ap4A_hydrolase"/>
</dbReference>
<comment type="similarity">
    <text evidence="1">Belongs to the metallophosphoesterase superfamily. YfcE family.</text>
</comment>
<feature type="region of interest" description="Disordered" evidence="2">
    <location>
        <begin position="1"/>
        <end position="22"/>
    </location>
</feature>
<evidence type="ECO:0000256" key="2">
    <source>
        <dbReference type="SAM" id="MobiDB-lite"/>
    </source>
</evidence>
<dbReference type="InterPro" id="IPR029052">
    <property type="entry name" value="Metallo-depent_PP-like"/>
</dbReference>
<organism evidence="4">
    <name type="scientific">uncultured Thermomicrobiales bacterium</name>
    <dbReference type="NCBI Taxonomy" id="1645740"/>
    <lineage>
        <taxon>Bacteria</taxon>
        <taxon>Pseudomonadati</taxon>
        <taxon>Thermomicrobiota</taxon>
        <taxon>Thermomicrobia</taxon>
        <taxon>Thermomicrobiales</taxon>
        <taxon>environmental samples</taxon>
    </lineage>
</organism>
<dbReference type="Gene3D" id="3.60.21.10">
    <property type="match status" value="1"/>
</dbReference>
<dbReference type="PIRSF" id="PIRSF000883">
    <property type="entry name" value="Pesterase_MJ0912"/>
    <property type="match status" value="1"/>
</dbReference>
<proteinExistence type="inferred from homology"/>
<dbReference type="GO" id="GO:0005737">
    <property type="term" value="C:cytoplasm"/>
    <property type="evidence" value="ECO:0007669"/>
    <property type="project" value="TreeGrafter"/>
</dbReference>
<dbReference type="Pfam" id="PF12850">
    <property type="entry name" value="Metallophos_2"/>
    <property type="match status" value="1"/>
</dbReference>
<evidence type="ECO:0000313" key="4">
    <source>
        <dbReference type="EMBL" id="CAA9544704.1"/>
    </source>
</evidence>
<sequence length="271" mass="28812">MKPGERATGTARDRPSPGQKAETGVRVGVFSDIHGNLVALEAVLADLERVQPDWLVCLGDVAATGPQPRESVRRLRALGCPVVMGNADAALLGPSHRNAAGEGDAARFAEIDAWCAAQLTADDLGFVRRFAARQTLPLAPGHALLCYHGSPRSYDDVIVATTPDEDLDALLGDAEVTALAGGHTHAPMLRRHGERLVLNPGSVGLPYEVSRSDGRIRNPPWAEYAVVAWSDAGLQVAFRRVPVEVAAVTRAALDSGMPHAAWWAGGWTGWQ</sequence>
<dbReference type="PANTHER" id="PTHR42850:SF2">
    <property type="entry name" value="BLL5683 PROTEIN"/>
    <property type="match status" value="1"/>
</dbReference>
<feature type="domain" description="Calcineurin-like phosphoesterase" evidence="3">
    <location>
        <begin position="26"/>
        <end position="206"/>
    </location>
</feature>
<dbReference type="PANTHER" id="PTHR42850">
    <property type="entry name" value="METALLOPHOSPHOESTERASE"/>
    <property type="match status" value="1"/>
</dbReference>
<dbReference type="InterPro" id="IPR011152">
    <property type="entry name" value="Pesterase_MJ0912"/>
</dbReference>
<dbReference type="AlphaFoldDB" id="A0A6J4UAF9"/>
<gene>
    <name evidence="4" type="ORF">AVDCRST_MAG49-1118</name>
</gene>
<evidence type="ECO:0000256" key="1">
    <source>
        <dbReference type="ARBA" id="ARBA00008950"/>
    </source>
</evidence>
<dbReference type="SUPFAM" id="SSF56300">
    <property type="entry name" value="Metallo-dependent phosphatases"/>
    <property type="match status" value="1"/>
</dbReference>
<dbReference type="GO" id="GO:0016791">
    <property type="term" value="F:phosphatase activity"/>
    <property type="evidence" value="ECO:0007669"/>
    <property type="project" value="TreeGrafter"/>
</dbReference>
<reference evidence="4" key="1">
    <citation type="submission" date="2020-02" db="EMBL/GenBank/DDBJ databases">
        <authorList>
            <person name="Meier V. D."/>
        </authorList>
    </citation>
    <scope>NUCLEOTIDE SEQUENCE</scope>
    <source>
        <strain evidence="4">AVDCRST_MAG49</strain>
    </source>
</reference>
<name>A0A6J4UAF9_9BACT</name>
<evidence type="ECO:0000259" key="3">
    <source>
        <dbReference type="Pfam" id="PF12850"/>
    </source>
</evidence>
<dbReference type="InterPro" id="IPR024654">
    <property type="entry name" value="Calcineurin-like_PHP_lpxH"/>
</dbReference>
<dbReference type="EMBL" id="CADCWG010000069">
    <property type="protein sequence ID" value="CAA9544704.1"/>
    <property type="molecule type" value="Genomic_DNA"/>
</dbReference>
<accession>A0A6J4UAF9</accession>
<protein>
    <recommendedName>
        <fullName evidence="3">Calcineurin-like phosphoesterase domain-containing protein</fullName>
    </recommendedName>
</protein>